<evidence type="ECO:0000313" key="2">
    <source>
        <dbReference type="Proteomes" id="UP000295543"/>
    </source>
</evidence>
<dbReference type="EMBL" id="SMTG01000002">
    <property type="protein sequence ID" value="TDK33034.1"/>
    <property type="molecule type" value="Genomic_DNA"/>
</dbReference>
<evidence type="ECO:0000313" key="1">
    <source>
        <dbReference type="EMBL" id="TDK33034.1"/>
    </source>
</evidence>
<reference evidence="1 2" key="1">
    <citation type="submission" date="2019-03" db="EMBL/GenBank/DDBJ databases">
        <title>Luteimonas zhaokaii sp.nov., isolated from the rectal contents of Plateau pika in Yushu, Qinghai Province, China.</title>
        <authorList>
            <person name="Zhang G."/>
        </authorList>
    </citation>
    <scope>NUCLEOTIDE SEQUENCE [LARGE SCALE GENOMIC DNA]</scope>
    <source>
        <strain evidence="1 2">THG-MD21</strain>
    </source>
</reference>
<name>A0A4R5UCN4_9GAMM</name>
<dbReference type="Proteomes" id="UP000295543">
    <property type="component" value="Unassembled WGS sequence"/>
</dbReference>
<dbReference type="AlphaFoldDB" id="A0A4R5UCN4"/>
<comment type="caution">
    <text evidence="1">The sequence shown here is derived from an EMBL/GenBank/DDBJ whole genome shotgun (WGS) entry which is preliminary data.</text>
</comment>
<protein>
    <submittedName>
        <fullName evidence="1">Uncharacterized protein</fullName>
    </submittedName>
</protein>
<dbReference type="RefSeq" id="WP_133392544.1">
    <property type="nucleotide sequence ID" value="NZ_SMTG01000002.1"/>
</dbReference>
<accession>A0A4R5UCN4</accession>
<organism evidence="1 2">
    <name type="scientific">Luteimonas terrae</name>
    <dbReference type="NCBI Taxonomy" id="1530191"/>
    <lineage>
        <taxon>Bacteria</taxon>
        <taxon>Pseudomonadati</taxon>
        <taxon>Pseudomonadota</taxon>
        <taxon>Gammaproteobacteria</taxon>
        <taxon>Lysobacterales</taxon>
        <taxon>Lysobacteraceae</taxon>
        <taxon>Luteimonas</taxon>
    </lineage>
</organism>
<gene>
    <name evidence="1" type="ORF">E2F49_03005</name>
</gene>
<keyword evidence="2" id="KW-1185">Reference proteome</keyword>
<dbReference type="SUPFAM" id="SSF55486">
    <property type="entry name" value="Metalloproteases ('zincins'), catalytic domain"/>
    <property type="match status" value="1"/>
</dbReference>
<dbReference type="OrthoDB" id="5526076at2"/>
<proteinExistence type="predicted"/>
<sequence length="477" mass="51139">MTIDATRATNILSEHYALFTQASNDNGLLPDTKISMDDLRAVAENSQGQFPAEVVEAAQFLLSSTAARSFLDVGAGKGDVDGTISRADIDGALVTIEAGGLEQALLDTAAGRGGADGYVGGIDLQAAQTDPGIPQSLKDALQQLPPDLPLQTQLRTVFALRNHADDPLATEQLTTLTGSQAFQNLDESRQAQVLALFGGTNAVSAAARLDLITGGIDLNSAASLERYLLTEARPVDKWRDAMPTSGVPDAQRMDYTVGGPETIEYDFPSGTQPNTTERLPALRYTVEVDGQSIEVIVPRELDTGTYSYPTVEQIAKGLAAQPSASLEATDRVVVNPATPQETDANGNVVDSGADMYAGGGTIGINPHDTSNPREQRDFDFTFLHETAHLVDQPWQVAGLAIEWNLAVQRDSVFSTHYADDRYVTSGGSTIDPSLAVDPGEDFAETYMIYHLVKGTPDEAQMRALMPERFEILDRMYG</sequence>